<dbReference type="EMBL" id="AWUE01022193">
    <property type="protein sequence ID" value="OMO59314.1"/>
    <property type="molecule type" value="Genomic_DNA"/>
</dbReference>
<accession>A0A1R3GMH6</accession>
<protein>
    <submittedName>
        <fullName evidence="2">Uncharacterized protein</fullName>
    </submittedName>
</protein>
<evidence type="ECO:0000256" key="1">
    <source>
        <dbReference type="SAM" id="MobiDB-lite"/>
    </source>
</evidence>
<sequence length="57" mass="6072">MRARREEKAEGKENRCGIDDSPEYGGSDDLGASWEGHGRAGVRAAALVGRKKARVSG</sequence>
<keyword evidence="3" id="KW-1185">Reference proteome</keyword>
<proteinExistence type="predicted"/>
<comment type="caution">
    <text evidence="2">The sequence shown here is derived from an EMBL/GenBank/DDBJ whole genome shotgun (WGS) entry which is preliminary data.</text>
</comment>
<name>A0A1R3GMH6_9ROSI</name>
<feature type="compositionally biased region" description="Basic and acidic residues" evidence="1">
    <location>
        <begin position="1"/>
        <end position="18"/>
    </location>
</feature>
<gene>
    <name evidence="2" type="ORF">COLO4_34252</name>
</gene>
<evidence type="ECO:0000313" key="2">
    <source>
        <dbReference type="EMBL" id="OMO59314.1"/>
    </source>
</evidence>
<evidence type="ECO:0000313" key="3">
    <source>
        <dbReference type="Proteomes" id="UP000187203"/>
    </source>
</evidence>
<dbReference type="AlphaFoldDB" id="A0A1R3GMH6"/>
<reference evidence="3" key="1">
    <citation type="submission" date="2013-09" db="EMBL/GenBank/DDBJ databases">
        <title>Corchorus olitorius genome sequencing.</title>
        <authorList>
            <person name="Alam M."/>
            <person name="Haque M.S."/>
            <person name="Islam M.S."/>
            <person name="Emdad E.M."/>
            <person name="Islam M.M."/>
            <person name="Ahmed B."/>
            <person name="Halim A."/>
            <person name="Hossen Q.M.M."/>
            <person name="Hossain M.Z."/>
            <person name="Ahmed R."/>
            <person name="Khan M.M."/>
            <person name="Islam R."/>
            <person name="Rashid M.M."/>
            <person name="Khan S.A."/>
            <person name="Rahman M.S."/>
            <person name="Alam M."/>
            <person name="Yahiya A.S."/>
            <person name="Khan M.S."/>
            <person name="Azam M.S."/>
            <person name="Haque T."/>
            <person name="Lashkar M.Z.H."/>
            <person name="Akhand A.I."/>
            <person name="Morshed G."/>
            <person name="Roy S."/>
            <person name="Uddin K.S."/>
            <person name="Rabeya T."/>
            <person name="Hossain A.S."/>
            <person name="Chowdhury A."/>
            <person name="Snigdha A.R."/>
            <person name="Mortoza M.S."/>
            <person name="Matin S.A."/>
            <person name="Hoque S.M.E."/>
            <person name="Islam M.K."/>
            <person name="Roy D.K."/>
            <person name="Haider R."/>
            <person name="Moosa M.M."/>
            <person name="Elias S.M."/>
            <person name="Hasan A.M."/>
            <person name="Jahan S."/>
            <person name="Shafiuddin M."/>
            <person name="Mahmood N."/>
            <person name="Shommy N.S."/>
        </authorList>
    </citation>
    <scope>NUCLEOTIDE SEQUENCE [LARGE SCALE GENOMIC DNA]</scope>
    <source>
        <strain evidence="3">cv. O-4</strain>
    </source>
</reference>
<feature type="region of interest" description="Disordered" evidence="1">
    <location>
        <begin position="1"/>
        <end position="35"/>
    </location>
</feature>
<dbReference type="Proteomes" id="UP000187203">
    <property type="component" value="Unassembled WGS sequence"/>
</dbReference>
<organism evidence="2 3">
    <name type="scientific">Corchorus olitorius</name>
    <dbReference type="NCBI Taxonomy" id="93759"/>
    <lineage>
        <taxon>Eukaryota</taxon>
        <taxon>Viridiplantae</taxon>
        <taxon>Streptophyta</taxon>
        <taxon>Embryophyta</taxon>
        <taxon>Tracheophyta</taxon>
        <taxon>Spermatophyta</taxon>
        <taxon>Magnoliopsida</taxon>
        <taxon>eudicotyledons</taxon>
        <taxon>Gunneridae</taxon>
        <taxon>Pentapetalae</taxon>
        <taxon>rosids</taxon>
        <taxon>malvids</taxon>
        <taxon>Malvales</taxon>
        <taxon>Malvaceae</taxon>
        <taxon>Grewioideae</taxon>
        <taxon>Apeibeae</taxon>
        <taxon>Corchorus</taxon>
    </lineage>
</organism>